<sequence>MAWGGPDQPFWSGIGSARADCDPDRLIPQSMRRTASGVHWNKQLPRRPYSRTLVLRGSYIEKPSEIGRGRRNLGAAGGLGAGGDEGVCAGRVVEDGRYQEVGEEGGEQQGVSDRPRLAVGGGGGRQPELAAGGGGGPGHPLEEECMLSRGGGARPMGGPPVVYTTGGLPLVGPTTGPRGRFCARAVVGPAGFFFLPVVYTTGQWRPLRFSHRWCTYAWPMVYTTGQWGPLEFSHRWCTPPVSGAHLGFFHRWCVLQAGGFNPQQHGRHAPLFPLPAASGAAHCVFPSPPLPAESREAKPLHVVDQLRQGAELVRELFDEETKPPPLRPFPSGSRWRSCPIDPEAGEERHICRLCNSLNVCASSILLSPFLALRTSEAKFNIEGLDIALDGEDTTLHGEGGLTGPRSEDETVRGDKVGLSINDFFTGISFGADATFGRGVDWGVPGSGSRRSLLLVSCQNLAGTLMPRGVARARAGVHDSCAPELLPEETLSVSDEAERSPPSKDARLPSSKIIEC</sequence>
<dbReference type="AlphaFoldDB" id="A0A843XMC5"/>
<dbReference type="OrthoDB" id="10679590at2759"/>
<feature type="region of interest" description="Disordered" evidence="1">
    <location>
        <begin position="488"/>
        <end position="510"/>
    </location>
</feature>
<feature type="compositionally biased region" description="Basic and acidic residues" evidence="1">
    <location>
        <begin position="495"/>
        <end position="506"/>
    </location>
</feature>
<evidence type="ECO:0000313" key="2">
    <source>
        <dbReference type="EMBL" id="MQM20332.1"/>
    </source>
</evidence>
<evidence type="ECO:0000256" key="1">
    <source>
        <dbReference type="SAM" id="MobiDB-lite"/>
    </source>
</evidence>
<evidence type="ECO:0000313" key="3">
    <source>
        <dbReference type="Proteomes" id="UP000652761"/>
    </source>
</evidence>
<keyword evidence="3" id="KW-1185">Reference proteome</keyword>
<comment type="caution">
    <text evidence="2">The sequence shown here is derived from an EMBL/GenBank/DDBJ whole genome shotgun (WGS) entry which is preliminary data.</text>
</comment>
<name>A0A843XMC5_COLES</name>
<reference evidence="2" key="1">
    <citation type="submission" date="2017-07" db="EMBL/GenBank/DDBJ databases">
        <title>Taro Niue Genome Assembly and Annotation.</title>
        <authorList>
            <person name="Atibalentja N."/>
            <person name="Keating K."/>
            <person name="Fields C.J."/>
        </authorList>
    </citation>
    <scope>NUCLEOTIDE SEQUENCE</scope>
    <source>
        <strain evidence="2">Niue_2</strain>
        <tissue evidence="2">Leaf</tissue>
    </source>
</reference>
<accession>A0A843XMC5</accession>
<organism evidence="2 3">
    <name type="scientific">Colocasia esculenta</name>
    <name type="common">Wild taro</name>
    <name type="synonym">Arum esculentum</name>
    <dbReference type="NCBI Taxonomy" id="4460"/>
    <lineage>
        <taxon>Eukaryota</taxon>
        <taxon>Viridiplantae</taxon>
        <taxon>Streptophyta</taxon>
        <taxon>Embryophyta</taxon>
        <taxon>Tracheophyta</taxon>
        <taxon>Spermatophyta</taxon>
        <taxon>Magnoliopsida</taxon>
        <taxon>Liliopsida</taxon>
        <taxon>Araceae</taxon>
        <taxon>Aroideae</taxon>
        <taxon>Colocasieae</taxon>
        <taxon>Colocasia</taxon>
    </lineage>
</organism>
<feature type="region of interest" description="Disordered" evidence="1">
    <location>
        <begin position="100"/>
        <end position="141"/>
    </location>
</feature>
<dbReference type="Proteomes" id="UP000652761">
    <property type="component" value="Unassembled WGS sequence"/>
</dbReference>
<gene>
    <name evidence="2" type="ORF">Taro_053350</name>
</gene>
<feature type="compositionally biased region" description="Gly residues" evidence="1">
    <location>
        <begin position="119"/>
        <end position="138"/>
    </location>
</feature>
<protein>
    <submittedName>
        <fullName evidence="2">Uncharacterized protein</fullName>
    </submittedName>
</protein>
<dbReference type="EMBL" id="NMUH01009724">
    <property type="protein sequence ID" value="MQM20332.1"/>
    <property type="molecule type" value="Genomic_DNA"/>
</dbReference>
<proteinExistence type="predicted"/>